<evidence type="ECO:0000313" key="4">
    <source>
        <dbReference type="Proteomes" id="UP000828390"/>
    </source>
</evidence>
<evidence type="ECO:0008006" key="5">
    <source>
        <dbReference type="Google" id="ProtNLM"/>
    </source>
</evidence>
<reference evidence="3" key="1">
    <citation type="journal article" date="2019" name="bioRxiv">
        <title>The Genome of the Zebra Mussel, Dreissena polymorpha: A Resource for Invasive Species Research.</title>
        <authorList>
            <person name="McCartney M.A."/>
            <person name="Auch B."/>
            <person name="Kono T."/>
            <person name="Mallez S."/>
            <person name="Zhang Y."/>
            <person name="Obille A."/>
            <person name="Becker A."/>
            <person name="Abrahante J.E."/>
            <person name="Garbe J."/>
            <person name="Badalamenti J.P."/>
            <person name="Herman A."/>
            <person name="Mangelson H."/>
            <person name="Liachko I."/>
            <person name="Sullivan S."/>
            <person name="Sone E.D."/>
            <person name="Koren S."/>
            <person name="Silverstein K.A.T."/>
            <person name="Beckman K.B."/>
            <person name="Gohl D.M."/>
        </authorList>
    </citation>
    <scope>NUCLEOTIDE SEQUENCE</scope>
    <source>
        <strain evidence="3">Duluth1</strain>
        <tissue evidence="3">Whole animal</tissue>
    </source>
</reference>
<dbReference type="AlphaFoldDB" id="A0A9D4M203"/>
<keyword evidence="4" id="KW-1185">Reference proteome</keyword>
<dbReference type="SUPFAM" id="SSF53254">
    <property type="entry name" value="Phosphoglycerate mutase-like"/>
    <property type="match status" value="1"/>
</dbReference>
<comment type="similarity">
    <text evidence="1">Belongs to the histidine acid phosphatase family.</text>
</comment>
<accession>A0A9D4M203</accession>
<dbReference type="PANTHER" id="PTHR11567">
    <property type="entry name" value="ACID PHOSPHATASE-RELATED"/>
    <property type="match status" value="1"/>
</dbReference>
<dbReference type="Gene3D" id="3.40.50.1240">
    <property type="entry name" value="Phosphoglycerate mutase-like"/>
    <property type="match status" value="1"/>
</dbReference>
<feature type="region of interest" description="Disordered" evidence="2">
    <location>
        <begin position="303"/>
        <end position="325"/>
    </location>
</feature>
<proteinExistence type="inferred from homology"/>
<dbReference type="InterPro" id="IPR000560">
    <property type="entry name" value="His_Pase_clade-2"/>
</dbReference>
<dbReference type="Pfam" id="PF00328">
    <property type="entry name" value="His_Phos_2"/>
    <property type="match status" value="2"/>
</dbReference>
<dbReference type="GO" id="GO:2001311">
    <property type="term" value="P:lysobisphosphatidic acid metabolic process"/>
    <property type="evidence" value="ECO:0007669"/>
    <property type="project" value="TreeGrafter"/>
</dbReference>
<evidence type="ECO:0000313" key="3">
    <source>
        <dbReference type="EMBL" id="KAH3867993.1"/>
    </source>
</evidence>
<dbReference type="Proteomes" id="UP000828390">
    <property type="component" value="Unassembled WGS sequence"/>
</dbReference>
<sequence>MYIKGRLLRQQYIEEASLLEPEFNPEQVYIRSTNIKRTIATARCILAGMYGRDNLNKLPKAPVIHVERLEVDPLIPQTGSCRTLRQINHAAMIHGGDIPGIKEDRLLVEELLGIKEPDSDKKHKINFIDIRDDIAARETHGLLEVKSLAPLREVIEINASKVMFFAFCGQHEAEQQVAMQLSTGPVLKMLIETIDSSENDRTKFYLYSCHDSTLVGLLGALDVYDYQWPPFGADIRLEVYRRDGNQFIRVSYNGKDVKVRGCSSELCPFEEFKEAMGPYVINESQFRQICDSNILEEIAQEMLAQEKDEEEDEETAKRSDTPAGM</sequence>
<comment type="caution">
    <text evidence="3">The sequence shown here is derived from an EMBL/GenBank/DDBJ whole genome shotgun (WGS) entry which is preliminary data.</text>
</comment>
<dbReference type="EMBL" id="JAIWYP010000002">
    <property type="protein sequence ID" value="KAH3867993.1"/>
    <property type="molecule type" value="Genomic_DNA"/>
</dbReference>
<gene>
    <name evidence="3" type="ORF">DPMN_031129</name>
</gene>
<reference evidence="3" key="2">
    <citation type="submission" date="2020-11" db="EMBL/GenBank/DDBJ databases">
        <authorList>
            <person name="McCartney M.A."/>
            <person name="Auch B."/>
            <person name="Kono T."/>
            <person name="Mallez S."/>
            <person name="Becker A."/>
            <person name="Gohl D.M."/>
            <person name="Silverstein K.A.T."/>
            <person name="Koren S."/>
            <person name="Bechman K.B."/>
            <person name="Herman A."/>
            <person name="Abrahante J.E."/>
            <person name="Garbe J."/>
        </authorList>
    </citation>
    <scope>NUCLEOTIDE SEQUENCE</scope>
    <source>
        <strain evidence="3">Duluth1</strain>
        <tissue evidence="3">Whole animal</tissue>
    </source>
</reference>
<organism evidence="3 4">
    <name type="scientific">Dreissena polymorpha</name>
    <name type="common">Zebra mussel</name>
    <name type="synonym">Mytilus polymorpha</name>
    <dbReference type="NCBI Taxonomy" id="45954"/>
    <lineage>
        <taxon>Eukaryota</taxon>
        <taxon>Metazoa</taxon>
        <taxon>Spiralia</taxon>
        <taxon>Lophotrochozoa</taxon>
        <taxon>Mollusca</taxon>
        <taxon>Bivalvia</taxon>
        <taxon>Autobranchia</taxon>
        <taxon>Heteroconchia</taxon>
        <taxon>Euheterodonta</taxon>
        <taxon>Imparidentia</taxon>
        <taxon>Neoheterodontei</taxon>
        <taxon>Myida</taxon>
        <taxon>Dreissenoidea</taxon>
        <taxon>Dreissenidae</taxon>
        <taxon>Dreissena</taxon>
    </lineage>
</organism>
<evidence type="ECO:0000256" key="1">
    <source>
        <dbReference type="ARBA" id="ARBA00005375"/>
    </source>
</evidence>
<evidence type="ECO:0000256" key="2">
    <source>
        <dbReference type="SAM" id="MobiDB-lite"/>
    </source>
</evidence>
<protein>
    <recommendedName>
        <fullName evidence="5">Acid phosphatase</fullName>
    </recommendedName>
</protein>
<dbReference type="InterPro" id="IPR050645">
    <property type="entry name" value="Histidine_acid_phosphatase"/>
</dbReference>
<dbReference type="GO" id="GO:0052642">
    <property type="term" value="F:lysophosphatidic acid phosphatase activity"/>
    <property type="evidence" value="ECO:0007669"/>
    <property type="project" value="TreeGrafter"/>
</dbReference>
<dbReference type="PANTHER" id="PTHR11567:SF202">
    <property type="entry name" value="LYSOPHOSPHATIDIC ACID PHOSPHATASE TYPE 6"/>
    <property type="match status" value="1"/>
</dbReference>
<dbReference type="GO" id="GO:0005739">
    <property type="term" value="C:mitochondrion"/>
    <property type="evidence" value="ECO:0007669"/>
    <property type="project" value="TreeGrafter"/>
</dbReference>
<dbReference type="InterPro" id="IPR029033">
    <property type="entry name" value="His_PPase_superfam"/>
</dbReference>
<dbReference type="CDD" id="cd07061">
    <property type="entry name" value="HP_HAP_like"/>
    <property type="match status" value="1"/>
</dbReference>
<name>A0A9D4M203_DREPO</name>
<feature type="compositionally biased region" description="Basic and acidic residues" evidence="2">
    <location>
        <begin position="315"/>
        <end position="325"/>
    </location>
</feature>